<feature type="chain" id="PRO_5014934904" description="Lipoprotein" evidence="1">
    <location>
        <begin position="22"/>
        <end position="411"/>
    </location>
</feature>
<sequence length="411" mass="45902">MMRSLWLVVFLLLSACQYSTVIEPQPHLPAEATNNAAPSQKLDSFALLERHHLVQVLQDIPARILHLKQADGGILFWIISEQGHLEVFQLKNGNIVLGSVPENLPVLPPESSAWPLLMRSVDFQVQKGFLYLPWESGGIALEPHTGYLQRFPQRQSYFLSKESLPDAELTLFEENLLLLEAPTERYGHGILGDRLEASGLGMYSLENGKKQAEIVLPETEVFETLRPLRAELVSESDRAEIIMTVSDKNKGSFLRIYSANGAELAVGAEIGSAFRWLHLLGVAHFAPDLAAEIAVIKTPHIGGVLELYKLSQGKLVKTVSLKGYSTHRIGSRNLDMFVMFDLNGDHFPELILPHQEMRSLGVLQRNSQGFKEQLQLNLGSPLSTNLAGFSESDQWLLAAGTQKKELHLWFR</sequence>
<gene>
    <name evidence="2" type="ORF">COW36_17970</name>
</gene>
<evidence type="ECO:0000313" key="2">
    <source>
        <dbReference type="EMBL" id="PIW15303.1"/>
    </source>
</evidence>
<protein>
    <recommendedName>
        <fullName evidence="4">Lipoprotein</fullName>
    </recommendedName>
</protein>
<keyword evidence="1" id="KW-0732">Signal</keyword>
<accession>A0A2M7G114</accession>
<organism evidence="2 3">
    <name type="scientific">bacterium (Candidatus Blackallbacteria) CG17_big_fil_post_rev_8_21_14_2_50_48_46</name>
    <dbReference type="NCBI Taxonomy" id="2014261"/>
    <lineage>
        <taxon>Bacteria</taxon>
        <taxon>Candidatus Blackallbacteria</taxon>
    </lineage>
</organism>
<dbReference type="Proteomes" id="UP000231019">
    <property type="component" value="Unassembled WGS sequence"/>
</dbReference>
<proteinExistence type="predicted"/>
<dbReference type="AlphaFoldDB" id="A0A2M7G114"/>
<comment type="caution">
    <text evidence="2">The sequence shown here is derived from an EMBL/GenBank/DDBJ whole genome shotgun (WGS) entry which is preliminary data.</text>
</comment>
<dbReference type="EMBL" id="PFFQ01000053">
    <property type="protein sequence ID" value="PIW15303.1"/>
    <property type="molecule type" value="Genomic_DNA"/>
</dbReference>
<reference evidence="2 3" key="1">
    <citation type="submission" date="2017-09" db="EMBL/GenBank/DDBJ databases">
        <title>Depth-based differentiation of microbial function through sediment-hosted aquifers and enrichment of novel symbionts in the deep terrestrial subsurface.</title>
        <authorList>
            <person name="Probst A.J."/>
            <person name="Ladd B."/>
            <person name="Jarett J.K."/>
            <person name="Geller-Mcgrath D.E."/>
            <person name="Sieber C.M."/>
            <person name="Emerson J.B."/>
            <person name="Anantharaman K."/>
            <person name="Thomas B.C."/>
            <person name="Malmstrom R."/>
            <person name="Stieglmeier M."/>
            <person name="Klingl A."/>
            <person name="Woyke T."/>
            <person name="Ryan C.M."/>
            <person name="Banfield J.F."/>
        </authorList>
    </citation>
    <scope>NUCLEOTIDE SEQUENCE [LARGE SCALE GENOMIC DNA]</scope>
    <source>
        <strain evidence="2">CG17_big_fil_post_rev_8_21_14_2_50_48_46</strain>
    </source>
</reference>
<evidence type="ECO:0000313" key="3">
    <source>
        <dbReference type="Proteomes" id="UP000231019"/>
    </source>
</evidence>
<name>A0A2M7G114_9BACT</name>
<evidence type="ECO:0000256" key="1">
    <source>
        <dbReference type="SAM" id="SignalP"/>
    </source>
</evidence>
<feature type="signal peptide" evidence="1">
    <location>
        <begin position="1"/>
        <end position="21"/>
    </location>
</feature>
<dbReference type="PROSITE" id="PS51257">
    <property type="entry name" value="PROKAR_LIPOPROTEIN"/>
    <property type="match status" value="1"/>
</dbReference>
<evidence type="ECO:0008006" key="4">
    <source>
        <dbReference type="Google" id="ProtNLM"/>
    </source>
</evidence>